<evidence type="ECO:0000313" key="3">
    <source>
        <dbReference type="Proteomes" id="UP000271098"/>
    </source>
</evidence>
<dbReference type="EMBL" id="UYRT01081205">
    <property type="protein sequence ID" value="VDN24081.1"/>
    <property type="molecule type" value="Genomic_DNA"/>
</dbReference>
<dbReference type="Proteomes" id="UP000271098">
    <property type="component" value="Unassembled WGS sequence"/>
</dbReference>
<feature type="compositionally biased region" description="Basic and acidic residues" evidence="1">
    <location>
        <begin position="241"/>
        <end position="256"/>
    </location>
</feature>
<proteinExistence type="predicted"/>
<organism evidence="4">
    <name type="scientific">Gongylonema pulchrum</name>
    <dbReference type="NCBI Taxonomy" id="637853"/>
    <lineage>
        <taxon>Eukaryota</taxon>
        <taxon>Metazoa</taxon>
        <taxon>Ecdysozoa</taxon>
        <taxon>Nematoda</taxon>
        <taxon>Chromadorea</taxon>
        <taxon>Rhabditida</taxon>
        <taxon>Spirurina</taxon>
        <taxon>Spiruromorpha</taxon>
        <taxon>Spiruroidea</taxon>
        <taxon>Gongylonematidae</taxon>
        <taxon>Gongylonema</taxon>
    </lineage>
</organism>
<evidence type="ECO:0000313" key="2">
    <source>
        <dbReference type="EMBL" id="VDN24081.1"/>
    </source>
</evidence>
<dbReference type="WBParaSite" id="GPUH_0001440701-mRNA-1">
    <property type="protein sequence ID" value="GPUH_0001440701-mRNA-1"/>
    <property type="gene ID" value="GPUH_0001440701"/>
</dbReference>
<sequence length="382" mass="40186">MVGVYWQYGVGEPLADVRNAASPSATSNKIAVKSSGVKKTSAAENTDEEHPSSSATTAASATAGSAAFLPGSALSISNSLTAATLAAAALQQHQQQQRHQQQQQSSLQNLWMQPNIPNVLALMQEYYAQFSLNNAAYLLGTGSPSVTPANNNGSAFNTITKITSSPEEPSPVAQSSNSHAIGLSSGFGRPDSAQDQLSSPGIKQRTWNGLGAFGSKRQRSQNGSEALSPVAPSAPPHSKQSRLDGGHMEESNEDSKSAMLNVVDDDDLTYAEPAARRDVNAKKDRCTFCCKVCEILLNFHFKCYSGGFCSQRIKTTFGGPPEVVCAPVMLVSLGRIVLSCRISRPVALEGGCSDDFPGGSSKQFTLPEADIRAGLGELAASQ</sequence>
<protein>
    <submittedName>
        <fullName evidence="4">FCS-type domain-containing protein</fullName>
    </submittedName>
</protein>
<feature type="compositionally biased region" description="Polar residues" evidence="1">
    <location>
        <begin position="157"/>
        <end position="179"/>
    </location>
</feature>
<feature type="region of interest" description="Disordered" evidence="1">
    <location>
        <begin position="157"/>
        <end position="201"/>
    </location>
</feature>
<feature type="region of interest" description="Disordered" evidence="1">
    <location>
        <begin position="22"/>
        <end position="58"/>
    </location>
</feature>
<feature type="region of interest" description="Disordered" evidence="1">
    <location>
        <begin position="213"/>
        <end position="256"/>
    </location>
</feature>
<reference evidence="2 3" key="2">
    <citation type="submission" date="2018-11" db="EMBL/GenBank/DDBJ databases">
        <authorList>
            <consortium name="Pathogen Informatics"/>
        </authorList>
    </citation>
    <scope>NUCLEOTIDE SEQUENCE [LARGE SCALE GENOMIC DNA]</scope>
</reference>
<accession>A0A183E097</accession>
<dbReference type="OrthoDB" id="10046198at2759"/>
<name>A0A183E097_9BILA</name>
<keyword evidence="3" id="KW-1185">Reference proteome</keyword>
<reference evidence="4" key="1">
    <citation type="submission" date="2016-06" db="UniProtKB">
        <authorList>
            <consortium name="WormBaseParasite"/>
        </authorList>
    </citation>
    <scope>IDENTIFICATION</scope>
</reference>
<dbReference type="AlphaFoldDB" id="A0A183E097"/>
<gene>
    <name evidence="2" type="ORF">GPUH_LOCUS14388</name>
</gene>
<evidence type="ECO:0000313" key="4">
    <source>
        <dbReference type="WBParaSite" id="GPUH_0001440701-mRNA-1"/>
    </source>
</evidence>
<evidence type="ECO:0000256" key="1">
    <source>
        <dbReference type="SAM" id="MobiDB-lite"/>
    </source>
</evidence>